<feature type="signal peptide" evidence="1">
    <location>
        <begin position="1"/>
        <end position="19"/>
    </location>
</feature>
<dbReference type="RefSeq" id="WP_171605883.1">
    <property type="nucleotide sequence ID" value="NZ_WHPF01000001.1"/>
</dbReference>
<evidence type="ECO:0000313" key="3">
    <source>
        <dbReference type="Proteomes" id="UP000598971"/>
    </source>
</evidence>
<protein>
    <recommendedName>
        <fullName evidence="4">DUF4198 domain-containing protein</fullName>
    </recommendedName>
</protein>
<proteinExistence type="predicted"/>
<accession>A0A8J8F9N3</accession>
<keyword evidence="3" id="KW-1185">Reference proteome</keyword>
<dbReference type="Proteomes" id="UP000598971">
    <property type="component" value="Unassembled WGS sequence"/>
</dbReference>
<gene>
    <name evidence="2" type="ORF">GD597_00765</name>
</gene>
<name>A0A8J8F9N3_9BACT</name>
<evidence type="ECO:0000313" key="2">
    <source>
        <dbReference type="EMBL" id="NNV53968.1"/>
    </source>
</evidence>
<dbReference type="EMBL" id="WHPF01000001">
    <property type="protein sequence ID" value="NNV53968.1"/>
    <property type="molecule type" value="Genomic_DNA"/>
</dbReference>
<organism evidence="2 3">
    <name type="scientific">Limnovirga soli</name>
    <dbReference type="NCBI Taxonomy" id="2656915"/>
    <lineage>
        <taxon>Bacteria</taxon>
        <taxon>Pseudomonadati</taxon>
        <taxon>Bacteroidota</taxon>
        <taxon>Chitinophagia</taxon>
        <taxon>Chitinophagales</taxon>
        <taxon>Chitinophagaceae</taxon>
        <taxon>Limnovirga</taxon>
    </lineage>
</organism>
<comment type="caution">
    <text evidence="2">The sequence shown here is derived from an EMBL/GenBank/DDBJ whole genome shotgun (WGS) entry which is preliminary data.</text>
</comment>
<keyword evidence="1" id="KW-0732">Signal</keyword>
<evidence type="ECO:0008006" key="4">
    <source>
        <dbReference type="Google" id="ProtNLM"/>
    </source>
</evidence>
<dbReference type="AlphaFoldDB" id="A0A8J8F9N3"/>
<evidence type="ECO:0000256" key="1">
    <source>
        <dbReference type="SAM" id="SignalP"/>
    </source>
</evidence>
<sequence>MKQVSLLLFLSIFSTVLFAQDWRYDKARRESQGEARKAKFDDLDKEYLAYIGTSKLNAALYKEGISTKDNDLRLVGLLFRNNNLDVSELYIVIERDGKVVDSSTVSCGADKKWKDFYITLPNVVASENYNLLVYAAADRKLLDNKLFYIRKE</sequence>
<reference evidence="2" key="1">
    <citation type="submission" date="2019-10" db="EMBL/GenBank/DDBJ databases">
        <title>Draft genome sequence of Panacibacter sp. KCS-6.</title>
        <authorList>
            <person name="Yim K.J."/>
        </authorList>
    </citation>
    <scope>NUCLEOTIDE SEQUENCE</scope>
    <source>
        <strain evidence="2">KCS-6</strain>
    </source>
</reference>
<feature type="chain" id="PRO_5035276516" description="DUF4198 domain-containing protein" evidence="1">
    <location>
        <begin position="20"/>
        <end position="152"/>
    </location>
</feature>